<sequence length="67" mass="7440">MGVFSTEIKNTVTGQQISGGIFSWERENFLTIIGEDKLKNLSFVPESRPGGKLYGGNSSRICRLFKV</sequence>
<keyword evidence="2" id="KW-1185">Reference proteome</keyword>
<organism evidence="1 2">
    <name type="scientific">Eubacterium ramulus ATCC 29099</name>
    <dbReference type="NCBI Taxonomy" id="1256908"/>
    <lineage>
        <taxon>Bacteria</taxon>
        <taxon>Bacillati</taxon>
        <taxon>Bacillota</taxon>
        <taxon>Clostridia</taxon>
        <taxon>Eubacteriales</taxon>
        <taxon>Eubacteriaceae</taxon>
        <taxon>Eubacterium</taxon>
    </lineage>
</organism>
<proteinExistence type="predicted"/>
<accession>U2PGR5</accession>
<dbReference type="Proteomes" id="UP000016608">
    <property type="component" value="Unassembled WGS sequence"/>
</dbReference>
<protein>
    <submittedName>
        <fullName evidence="1">Uncharacterized protein</fullName>
    </submittedName>
</protein>
<reference evidence="1 2" key="1">
    <citation type="submission" date="2013-06" db="EMBL/GenBank/DDBJ databases">
        <authorList>
            <person name="Weinstock G."/>
            <person name="Sodergren E."/>
            <person name="Lobos E.A."/>
            <person name="Fulton L."/>
            <person name="Fulton R."/>
            <person name="Courtney L."/>
            <person name="Fronick C."/>
            <person name="O'Laughlin M."/>
            <person name="Godfrey J."/>
            <person name="Wilson R.M."/>
            <person name="Miner T."/>
            <person name="Farmer C."/>
            <person name="Delehaunty K."/>
            <person name="Cordes M."/>
            <person name="Minx P."/>
            <person name="Tomlinson C."/>
            <person name="Chen J."/>
            <person name="Wollam A."/>
            <person name="Pepin K.H."/>
            <person name="Bhonagiri V."/>
            <person name="Zhang X."/>
            <person name="Warren W."/>
            <person name="Mitreva M."/>
            <person name="Mardis E.R."/>
            <person name="Wilson R.K."/>
        </authorList>
    </citation>
    <scope>NUCLEOTIDE SEQUENCE [LARGE SCALE GENOMIC DNA]</scope>
    <source>
        <strain evidence="1 2">ATCC 29099</strain>
    </source>
</reference>
<evidence type="ECO:0000313" key="2">
    <source>
        <dbReference type="Proteomes" id="UP000016608"/>
    </source>
</evidence>
<dbReference type="HOGENOM" id="CLU_2806067_0_0_9"/>
<name>U2PGR5_EUBRA</name>
<evidence type="ECO:0000313" key="1">
    <source>
        <dbReference type="EMBL" id="ERK42934.1"/>
    </source>
</evidence>
<gene>
    <name evidence="1" type="ORF">HMPREF0373_02666</name>
</gene>
<dbReference type="AlphaFoldDB" id="U2PGR5"/>
<comment type="caution">
    <text evidence="1">The sequence shown here is derived from an EMBL/GenBank/DDBJ whole genome shotgun (WGS) entry which is preliminary data.</text>
</comment>
<dbReference type="EMBL" id="AWVJ01000163">
    <property type="protein sequence ID" value="ERK42934.1"/>
    <property type="molecule type" value="Genomic_DNA"/>
</dbReference>